<dbReference type="GeneTree" id="ENSGT00940000166002"/>
<evidence type="ECO:0000313" key="2">
    <source>
        <dbReference type="Ensembl" id="ENSHHUP00000031544.1"/>
    </source>
</evidence>
<reference evidence="2" key="3">
    <citation type="submission" date="2025-09" db="UniProtKB">
        <authorList>
            <consortium name="Ensembl"/>
        </authorList>
    </citation>
    <scope>IDENTIFICATION</scope>
</reference>
<keyword evidence="3" id="KW-1185">Reference proteome</keyword>
<dbReference type="Proteomes" id="UP000314982">
    <property type="component" value="Unassembled WGS sequence"/>
</dbReference>
<dbReference type="AlphaFoldDB" id="A0A4W5M172"/>
<dbReference type="STRING" id="62062.ENSHHUP00000031544"/>
<dbReference type="InterPro" id="IPR018965">
    <property type="entry name" value="Ub-activating_enz_E1_C"/>
</dbReference>
<proteinExistence type="predicted"/>
<sequence length="138" mass="16320">MAHPWTAVAHWTTGLYKDYFHWILFNVNLYKLIRNLRKSNFLKLTLCIYFNDTKCNVVLLFNLQQTYNLEITGLFYGNAVLYDVGSNHTERLVKSVSDVVRLVTKIEVPQHLHMLEMFPSFAEDEDCETVPPIRYLFR</sequence>
<name>A0A4W5M172_9TELE</name>
<dbReference type="InterPro" id="IPR038252">
    <property type="entry name" value="UBA_E1_C_sf"/>
</dbReference>
<dbReference type="Pfam" id="PF09358">
    <property type="entry name" value="E1_UFD"/>
    <property type="match status" value="1"/>
</dbReference>
<evidence type="ECO:0000259" key="1">
    <source>
        <dbReference type="SMART" id="SM00985"/>
    </source>
</evidence>
<accession>A0A4W5M172</accession>
<organism evidence="2 3">
    <name type="scientific">Hucho hucho</name>
    <name type="common">huchen</name>
    <dbReference type="NCBI Taxonomy" id="62062"/>
    <lineage>
        <taxon>Eukaryota</taxon>
        <taxon>Metazoa</taxon>
        <taxon>Chordata</taxon>
        <taxon>Craniata</taxon>
        <taxon>Vertebrata</taxon>
        <taxon>Euteleostomi</taxon>
        <taxon>Actinopterygii</taxon>
        <taxon>Neopterygii</taxon>
        <taxon>Teleostei</taxon>
        <taxon>Protacanthopterygii</taxon>
        <taxon>Salmoniformes</taxon>
        <taxon>Salmonidae</taxon>
        <taxon>Salmoninae</taxon>
        <taxon>Hucho</taxon>
    </lineage>
</organism>
<dbReference type="SMART" id="SM00985">
    <property type="entry name" value="UBA_e1_C"/>
    <property type="match status" value="1"/>
</dbReference>
<reference evidence="3" key="1">
    <citation type="submission" date="2018-06" db="EMBL/GenBank/DDBJ databases">
        <title>Genome assembly of Danube salmon.</title>
        <authorList>
            <person name="Macqueen D.J."/>
            <person name="Gundappa M.K."/>
        </authorList>
    </citation>
    <scope>NUCLEOTIDE SEQUENCE [LARGE SCALE GENOMIC DNA]</scope>
</reference>
<dbReference type="Ensembl" id="ENSHHUT00000032848.1">
    <property type="protein sequence ID" value="ENSHHUP00000031544.1"/>
    <property type="gene ID" value="ENSHHUG00000020033.1"/>
</dbReference>
<feature type="domain" description="Ubiquitin-activating enzyme E1 C-terminal" evidence="1">
    <location>
        <begin position="38"/>
        <end position="133"/>
    </location>
</feature>
<reference evidence="2" key="2">
    <citation type="submission" date="2025-08" db="UniProtKB">
        <authorList>
            <consortium name="Ensembl"/>
        </authorList>
    </citation>
    <scope>IDENTIFICATION</scope>
</reference>
<protein>
    <recommendedName>
        <fullName evidence="1">Ubiquitin-activating enzyme E1 C-terminal domain-containing protein</fullName>
    </recommendedName>
</protein>
<dbReference type="Gene3D" id="3.10.290.60">
    <property type="entry name" value="Ubiquitin-activating enzyme E1, UFD domain"/>
    <property type="match status" value="1"/>
</dbReference>
<evidence type="ECO:0000313" key="3">
    <source>
        <dbReference type="Proteomes" id="UP000314982"/>
    </source>
</evidence>